<sequence>MKRLLLVALLILGPAACSSPDPVSPAPTASSSVAPTPTFTDVFRGDSSSVVRLRAYDPRARSVVVEPVVFLQGPDYCAAYHVSGTDPRCDRDWVTEDSRTKTTLPVSTKAELLSVRGGEAECIGDDGAGTCPLPRDERVRWSTGDPDLLLRLTVRDGTATRLAELFLP</sequence>
<dbReference type="KEGG" id="afs:AFR_18835"/>
<name>U5VYL7_9ACTN</name>
<dbReference type="eggNOG" id="ENOG5032M2S">
    <property type="taxonomic scope" value="Bacteria"/>
</dbReference>
<proteinExistence type="predicted"/>
<dbReference type="EMBL" id="CP006272">
    <property type="protein sequence ID" value="AGZ42043.1"/>
    <property type="molecule type" value="Genomic_DNA"/>
</dbReference>
<dbReference type="PATRIC" id="fig|1246995.3.peg.3825"/>
<feature type="chain" id="PRO_5039552002" description="Lipoprotein" evidence="2">
    <location>
        <begin position="20"/>
        <end position="168"/>
    </location>
</feature>
<keyword evidence="4" id="KW-1185">Reference proteome</keyword>
<reference evidence="3 4" key="1">
    <citation type="journal article" date="2014" name="J. Biotechnol.">
        <title>Complete genome sequence of the actinobacterium Actinoplanes friuliensis HAG 010964, producer of the lipopeptide antibiotic friulimycin.</title>
        <authorList>
            <person name="Ruckert C."/>
            <person name="Szczepanowski R."/>
            <person name="Albersmeier A."/>
            <person name="Goesmann A."/>
            <person name="Fischer N."/>
            <person name="Steinkamper A."/>
            <person name="Puhler A."/>
            <person name="Biener R."/>
            <person name="Schwartz D."/>
            <person name="Kalinowski J."/>
        </authorList>
    </citation>
    <scope>NUCLEOTIDE SEQUENCE [LARGE SCALE GENOMIC DNA]</scope>
    <source>
        <strain evidence="3 4">DSM 7358</strain>
    </source>
</reference>
<gene>
    <name evidence="3" type="ORF">AFR_18835</name>
</gene>
<keyword evidence="2" id="KW-0732">Signal</keyword>
<dbReference type="Proteomes" id="UP000017746">
    <property type="component" value="Chromosome"/>
</dbReference>
<dbReference type="AlphaFoldDB" id="U5VYL7"/>
<dbReference type="HOGENOM" id="CLU_1583053_0_0_11"/>
<evidence type="ECO:0000256" key="1">
    <source>
        <dbReference type="SAM" id="MobiDB-lite"/>
    </source>
</evidence>
<protein>
    <recommendedName>
        <fullName evidence="5">Lipoprotein</fullName>
    </recommendedName>
</protein>
<accession>U5VYL7</accession>
<evidence type="ECO:0008006" key="5">
    <source>
        <dbReference type="Google" id="ProtNLM"/>
    </source>
</evidence>
<evidence type="ECO:0000313" key="3">
    <source>
        <dbReference type="EMBL" id="AGZ42043.1"/>
    </source>
</evidence>
<evidence type="ECO:0000256" key="2">
    <source>
        <dbReference type="SAM" id="SignalP"/>
    </source>
</evidence>
<feature type="signal peptide" evidence="2">
    <location>
        <begin position="1"/>
        <end position="19"/>
    </location>
</feature>
<organism evidence="3 4">
    <name type="scientific">Actinoplanes friuliensis DSM 7358</name>
    <dbReference type="NCBI Taxonomy" id="1246995"/>
    <lineage>
        <taxon>Bacteria</taxon>
        <taxon>Bacillati</taxon>
        <taxon>Actinomycetota</taxon>
        <taxon>Actinomycetes</taxon>
        <taxon>Micromonosporales</taxon>
        <taxon>Micromonosporaceae</taxon>
        <taxon>Actinoplanes</taxon>
    </lineage>
</organism>
<evidence type="ECO:0000313" key="4">
    <source>
        <dbReference type="Proteomes" id="UP000017746"/>
    </source>
</evidence>
<dbReference type="RefSeq" id="WP_023362416.1">
    <property type="nucleotide sequence ID" value="NC_022657.1"/>
</dbReference>
<feature type="region of interest" description="Disordered" evidence="1">
    <location>
        <begin position="18"/>
        <end position="38"/>
    </location>
</feature>
<dbReference type="OrthoDB" id="3390006at2"/>